<keyword evidence="2" id="KW-0229">DNA integration</keyword>
<evidence type="ECO:0000256" key="4">
    <source>
        <dbReference type="ARBA" id="ARBA00023172"/>
    </source>
</evidence>
<evidence type="ECO:0000259" key="6">
    <source>
        <dbReference type="PROSITE" id="PS51736"/>
    </source>
</evidence>
<evidence type="ECO:0000313" key="7">
    <source>
        <dbReference type="EMBL" id="PNP93119.1"/>
    </source>
</evidence>
<sequence>MKLGYARVSTVGQDLETQQEKLLSFGVASDNLFIEKKTGTTTRNREALQELIKHSREGDIVYITKIDRLARSIIDLNNVMGEFLQKGVTVVFIDNNMTFGADVESNPMQKLLFNVLGAFAEFERDMIVNRTTEGKVRAKQAGKKLGRKGQPEEQIKKAIQLMENRDANKLSVLDIVRMTGVPKATLYKKISKKNVRSVQ</sequence>
<keyword evidence="3" id="KW-0238">DNA-binding</keyword>
<reference evidence="7 8" key="1">
    <citation type="submission" date="2016-11" db="EMBL/GenBank/DDBJ databases">
        <title>Whole Genome Sequence of Listeria newyorkensis.</title>
        <authorList>
            <person name="Frink S."/>
            <person name="Morales C."/>
            <person name="Kiang D."/>
        </authorList>
    </citation>
    <scope>NUCLEOTIDE SEQUENCE [LARGE SCALE GENOMIC DNA]</scope>
    <source>
        <strain evidence="7 8">F1604011-044</strain>
    </source>
</reference>
<dbReference type="InterPro" id="IPR006119">
    <property type="entry name" value="Resolv_N"/>
</dbReference>
<dbReference type="RefSeq" id="WP_036091421.1">
    <property type="nucleotide sequence ID" value="NZ_JNFB01000012.1"/>
</dbReference>
<proteinExistence type="inferred from homology"/>
<dbReference type="InterPro" id="IPR006118">
    <property type="entry name" value="Recombinase_CS"/>
</dbReference>
<dbReference type="SUPFAM" id="SSF53041">
    <property type="entry name" value="Resolvase-like"/>
    <property type="match status" value="1"/>
</dbReference>
<dbReference type="PANTHER" id="PTHR30461">
    <property type="entry name" value="DNA-INVERTASE FROM LAMBDOID PROPHAGE"/>
    <property type="match status" value="1"/>
</dbReference>
<keyword evidence="4" id="KW-0233">DNA recombination</keyword>
<dbReference type="CDD" id="cd03768">
    <property type="entry name" value="SR_ResInv"/>
    <property type="match status" value="1"/>
</dbReference>
<dbReference type="Proteomes" id="UP000236500">
    <property type="component" value="Unassembled WGS sequence"/>
</dbReference>
<evidence type="ECO:0000256" key="5">
    <source>
        <dbReference type="PROSITE-ProRule" id="PRU10137"/>
    </source>
</evidence>
<dbReference type="InterPro" id="IPR036162">
    <property type="entry name" value="Resolvase-like_N_sf"/>
</dbReference>
<comment type="similarity">
    <text evidence="1">Belongs to the site-specific recombinase resolvase family.</text>
</comment>
<feature type="active site" description="O-(5'-phospho-DNA)-serine intermediate" evidence="5">
    <location>
        <position position="9"/>
    </location>
</feature>
<accession>A0ABX4XND2</accession>
<dbReference type="Gene3D" id="3.40.50.1390">
    <property type="entry name" value="Resolvase, N-terminal catalytic domain"/>
    <property type="match status" value="1"/>
</dbReference>
<dbReference type="PANTHER" id="PTHR30461:SF26">
    <property type="entry name" value="RESOLVASE HOMOLOG YNEB"/>
    <property type="match status" value="1"/>
</dbReference>
<dbReference type="PROSITE" id="PS51736">
    <property type="entry name" value="RECOMBINASES_3"/>
    <property type="match status" value="1"/>
</dbReference>
<organism evidence="7 8">
    <name type="scientific">Listeria newyorkensis</name>
    <dbReference type="NCBI Taxonomy" id="1497681"/>
    <lineage>
        <taxon>Bacteria</taxon>
        <taxon>Bacillati</taxon>
        <taxon>Bacillota</taxon>
        <taxon>Bacilli</taxon>
        <taxon>Bacillales</taxon>
        <taxon>Listeriaceae</taxon>
        <taxon>Listeria</taxon>
    </lineage>
</organism>
<comment type="caution">
    <text evidence="7">The sequence shown here is derived from an EMBL/GenBank/DDBJ whole genome shotgun (WGS) entry which is preliminary data.</text>
</comment>
<evidence type="ECO:0000256" key="3">
    <source>
        <dbReference type="ARBA" id="ARBA00023125"/>
    </source>
</evidence>
<dbReference type="EMBL" id="MPDH01000005">
    <property type="protein sequence ID" value="PNP93119.1"/>
    <property type="molecule type" value="Genomic_DNA"/>
</dbReference>
<dbReference type="Pfam" id="PF00239">
    <property type="entry name" value="Resolvase"/>
    <property type="match status" value="1"/>
</dbReference>
<feature type="domain" description="Resolvase/invertase-type recombinase catalytic" evidence="6">
    <location>
        <begin position="1"/>
        <end position="142"/>
    </location>
</feature>
<gene>
    <name evidence="7" type="ORF">BMT55_06750</name>
</gene>
<dbReference type="InterPro" id="IPR050639">
    <property type="entry name" value="SSR_resolvase"/>
</dbReference>
<evidence type="ECO:0000313" key="8">
    <source>
        <dbReference type="Proteomes" id="UP000236500"/>
    </source>
</evidence>
<keyword evidence="8" id="KW-1185">Reference proteome</keyword>
<dbReference type="PROSITE" id="PS00397">
    <property type="entry name" value="RECOMBINASES_1"/>
    <property type="match status" value="1"/>
</dbReference>
<name>A0ABX4XND2_9LIST</name>
<dbReference type="SMART" id="SM00857">
    <property type="entry name" value="Resolvase"/>
    <property type="match status" value="1"/>
</dbReference>
<protein>
    <submittedName>
        <fullName evidence="7">Resolvase</fullName>
    </submittedName>
</protein>
<evidence type="ECO:0000256" key="2">
    <source>
        <dbReference type="ARBA" id="ARBA00022908"/>
    </source>
</evidence>
<evidence type="ECO:0000256" key="1">
    <source>
        <dbReference type="ARBA" id="ARBA00009913"/>
    </source>
</evidence>